<proteinExistence type="predicted"/>
<organism evidence="1 2">
    <name type="scientific">Brachionus plicatilis</name>
    <name type="common">Marine rotifer</name>
    <name type="synonym">Brachionus muelleri</name>
    <dbReference type="NCBI Taxonomy" id="10195"/>
    <lineage>
        <taxon>Eukaryota</taxon>
        <taxon>Metazoa</taxon>
        <taxon>Spiralia</taxon>
        <taxon>Gnathifera</taxon>
        <taxon>Rotifera</taxon>
        <taxon>Eurotatoria</taxon>
        <taxon>Monogononta</taxon>
        <taxon>Pseudotrocha</taxon>
        <taxon>Ploima</taxon>
        <taxon>Brachionidae</taxon>
        <taxon>Brachionus</taxon>
    </lineage>
</organism>
<evidence type="ECO:0000313" key="2">
    <source>
        <dbReference type="Proteomes" id="UP000276133"/>
    </source>
</evidence>
<gene>
    <name evidence="1" type="ORF">BpHYR1_048809</name>
</gene>
<protein>
    <submittedName>
        <fullName evidence="1">Uncharacterized protein</fullName>
    </submittedName>
</protein>
<dbReference type="AlphaFoldDB" id="A0A3M7SNE8"/>
<comment type="caution">
    <text evidence="1">The sequence shown here is derived from an EMBL/GenBank/DDBJ whole genome shotgun (WGS) entry which is preliminary data.</text>
</comment>
<dbReference type="EMBL" id="REGN01001089">
    <property type="protein sequence ID" value="RNA37137.1"/>
    <property type="molecule type" value="Genomic_DNA"/>
</dbReference>
<evidence type="ECO:0000313" key="1">
    <source>
        <dbReference type="EMBL" id="RNA37137.1"/>
    </source>
</evidence>
<keyword evidence="2" id="KW-1185">Reference proteome</keyword>
<sequence length="59" mass="6755">MVNSKIYLENGFHLILASRKGNHSCPVWKVKLTFMGIREFSVLVIRIGTYAEENILTIC</sequence>
<name>A0A3M7SNE8_BRAPC</name>
<reference evidence="1 2" key="1">
    <citation type="journal article" date="2018" name="Sci. Rep.">
        <title>Genomic signatures of local adaptation to the degree of environmental predictability in rotifers.</title>
        <authorList>
            <person name="Franch-Gras L."/>
            <person name="Hahn C."/>
            <person name="Garcia-Roger E.M."/>
            <person name="Carmona M.J."/>
            <person name="Serra M."/>
            <person name="Gomez A."/>
        </authorList>
    </citation>
    <scope>NUCLEOTIDE SEQUENCE [LARGE SCALE GENOMIC DNA]</scope>
    <source>
        <strain evidence="1">HYR1</strain>
    </source>
</reference>
<accession>A0A3M7SNE8</accession>
<dbReference type="Proteomes" id="UP000276133">
    <property type="component" value="Unassembled WGS sequence"/>
</dbReference>